<dbReference type="InterPro" id="IPR032675">
    <property type="entry name" value="LRR_dom_sf"/>
</dbReference>
<dbReference type="Gene3D" id="1.20.1280.50">
    <property type="match status" value="1"/>
</dbReference>
<dbReference type="InParanoid" id="D8PXP4"/>
<dbReference type="GeneID" id="9586579"/>
<evidence type="ECO:0000313" key="2">
    <source>
        <dbReference type="Proteomes" id="UP000007431"/>
    </source>
</evidence>
<protein>
    <submittedName>
        <fullName evidence="1">Uncharacterized protein</fullName>
    </submittedName>
</protein>
<feature type="non-terminal residue" evidence="1">
    <location>
        <position position="600"/>
    </location>
</feature>
<name>D8PXP4_SCHCM</name>
<organism evidence="2">
    <name type="scientific">Schizophyllum commune (strain H4-8 / FGSC 9210)</name>
    <name type="common">Split gill fungus</name>
    <dbReference type="NCBI Taxonomy" id="578458"/>
    <lineage>
        <taxon>Eukaryota</taxon>
        <taxon>Fungi</taxon>
        <taxon>Dikarya</taxon>
        <taxon>Basidiomycota</taxon>
        <taxon>Agaricomycotina</taxon>
        <taxon>Agaricomycetes</taxon>
        <taxon>Agaricomycetidae</taxon>
        <taxon>Agaricales</taxon>
        <taxon>Schizophyllaceae</taxon>
        <taxon>Schizophyllum</taxon>
    </lineage>
</organism>
<dbReference type="OrthoDB" id="3056922at2759"/>
<proteinExistence type="predicted"/>
<dbReference type="VEuPathDB" id="FungiDB:SCHCODRAFT_02493992"/>
<gene>
    <name evidence="1" type="ORF">SCHCODRAFT_107248</name>
</gene>
<dbReference type="Proteomes" id="UP000007431">
    <property type="component" value="Unassembled WGS sequence"/>
</dbReference>
<dbReference type="HOGENOM" id="CLU_031653_0_0_1"/>
<keyword evidence="2" id="KW-1185">Reference proteome</keyword>
<accession>D8PXP4</accession>
<dbReference type="AlphaFoldDB" id="D8PXP4"/>
<reference evidence="1 2" key="1">
    <citation type="journal article" date="2010" name="Nat. Biotechnol.">
        <title>Genome sequence of the model mushroom Schizophyllum commune.</title>
        <authorList>
            <person name="Ohm R.A."/>
            <person name="de Jong J.F."/>
            <person name="Lugones L.G."/>
            <person name="Aerts A."/>
            <person name="Kothe E."/>
            <person name="Stajich J.E."/>
            <person name="de Vries R.P."/>
            <person name="Record E."/>
            <person name="Levasseur A."/>
            <person name="Baker S.E."/>
            <person name="Bartholomew K.A."/>
            <person name="Coutinho P.M."/>
            <person name="Erdmann S."/>
            <person name="Fowler T.J."/>
            <person name="Gathman A.C."/>
            <person name="Lombard V."/>
            <person name="Henrissat B."/>
            <person name="Knabe N."/>
            <person name="Kuees U."/>
            <person name="Lilly W.W."/>
            <person name="Lindquist E."/>
            <person name="Lucas S."/>
            <person name="Magnuson J.K."/>
            <person name="Piumi F."/>
            <person name="Raudaskoski M."/>
            <person name="Salamov A."/>
            <person name="Schmutz J."/>
            <person name="Schwarze F.W.M.R."/>
            <person name="vanKuyk P.A."/>
            <person name="Horton J.S."/>
            <person name="Grigoriev I.V."/>
            <person name="Woesten H.A.B."/>
        </authorList>
    </citation>
    <scope>NUCLEOTIDE SEQUENCE [LARGE SCALE GENOMIC DNA]</scope>
    <source>
        <strain evidence="2">H4-8 / FGSC 9210</strain>
    </source>
</reference>
<dbReference type="EMBL" id="GL377304">
    <property type="protein sequence ID" value="EFI99709.1"/>
    <property type="molecule type" value="Genomic_DNA"/>
</dbReference>
<evidence type="ECO:0000313" key="1">
    <source>
        <dbReference type="EMBL" id="EFI99709.1"/>
    </source>
</evidence>
<dbReference type="KEGG" id="scm:SCHCO_02493992"/>
<dbReference type="SUPFAM" id="SSF52047">
    <property type="entry name" value="RNI-like"/>
    <property type="match status" value="1"/>
</dbReference>
<dbReference type="Gene3D" id="3.80.10.10">
    <property type="entry name" value="Ribonuclease Inhibitor"/>
    <property type="match status" value="1"/>
</dbReference>
<dbReference type="RefSeq" id="XP_003034612.1">
    <property type="nucleotide sequence ID" value="XM_003034566.1"/>
</dbReference>
<sequence length="600" mass="67234">MVKWPFKNRRSQHHVPASSAYAGGAYIHDGTADGHRYPSDYVRASYPGWPGPPDPGVHPSPATFPATPVSYSPYAASPTVHAPSTTTRPSYPIQDAYIDSQKWRNTSVPAPENAPYLEYTGSDKPTPEDLRRALFIPRFSPPPSHWRALIPLDPVPDASGFYTPPINRFPVELLSHIFTRCMDDEVKNPFYASFSAGSTPLVIARVCKLWRAIALDLPLLWQQFAMRPCQRGGHYRIARLFLERTKGLGIYVHYSEDSRRGAFPRELCPCALDFVLHNIGQVKALSLVQISSSTLLRLSRVRPGAASSMMKLVVTVREGDTAVDAARALSSLYQAPTFREIDWALPSFPEDIHWTRIVSVRLCECRLDTFTVLRIMTSSPVLRHLDVDITPTQHPMRYNLLSHRVLEDLIIQGDGPQDILLEALDLPNLRRLYIRPGSSIPDDASFSQGWPFLDVRALYHFLGRLRAGLEYFLLLYGGAAFNEAALLHIIGMPQLATLRMLNITELGGGVSDTVLKALTVVKGRGTALPQLERLAMCDCSTTDGCIARMLQSRYRAAHPLRRVSLRYPIGERRGHDMDVATMEMLRQKGWTIFWTSCFGD</sequence>